<reference evidence="6" key="1">
    <citation type="submission" date="2021-08" db="EMBL/GenBank/DDBJ databases">
        <title>Hoeflea bacterium WL0058 sp. nov., isolated from the sediment.</title>
        <authorList>
            <person name="Wang L."/>
            <person name="Zhang D."/>
        </authorList>
    </citation>
    <scope>NUCLEOTIDE SEQUENCE</scope>
    <source>
        <strain evidence="6">WL0058</strain>
    </source>
</reference>
<evidence type="ECO:0000313" key="7">
    <source>
        <dbReference type="Proteomes" id="UP001196509"/>
    </source>
</evidence>
<dbReference type="AlphaFoldDB" id="A0AAE2ZLV0"/>
<evidence type="ECO:0000256" key="1">
    <source>
        <dbReference type="ARBA" id="ARBA00004196"/>
    </source>
</evidence>
<evidence type="ECO:0000256" key="2">
    <source>
        <dbReference type="ARBA" id="ARBA00007639"/>
    </source>
</evidence>
<dbReference type="Gene3D" id="3.40.50.2300">
    <property type="match status" value="2"/>
</dbReference>
<keyword evidence="7" id="KW-1185">Reference proteome</keyword>
<proteinExistence type="inferred from homology"/>
<dbReference type="PANTHER" id="PTHR46847">
    <property type="entry name" value="D-ALLOSE-BINDING PERIPLASMIC PROTEIN-RELATED"/>
    <property type="match status" value="1"/>
</dbReference>
<evidence type="ECO:0000259" key="5">
    <source>
        <dbReference type="Pfam" id="PF13407"/>
    </source>
</evidence>
<dbReference type="Proteomes" id="UP001196509">
    <property type="component" value="Unassembled WGS sequence"/>
</dbReference>
<dbReference type="GO" id="GO:0030313">
    <property type="term" value="C:cell envelope"/>
    <property type="evidence" value="ECO:0007669"/>
    <property type="project" value="UniProtKB-SubCell"/>
</dbReference>
<comment type="subcellular location">
    <subcellularLocation>
        <location evidence="1">Cell envelope</location>
    </subcellularLocation>
</comment>
<dbReference type="InterPro" id="IPR028082">
    <property type="entry name" value="Peripla_BP_I"/>
</dbReference>
<gene>
    <name evidence="6" type="ORF">K1W69_00690</name>
</gene>
<name>A0AAE2ZLV0_9HYPH</name>
<dbReference type="RefSeq" id="WP_220226413.1">
    <property type="nucleotide sequence ID" value="NZ_JAICBX010000001.1"/>
</dbReference>
<feature type="signal peptide" evidence="4">
    <location>
        <begin position="1"/>
        <end position="24"/>
    </location>
</feature>
<feature type="domain" description="Periplasmic binding protein" evidence="5">
    <location>
        <begin position="28"/>
        <end position="286"/>
    </location>
</feature>
<dbReference type="SUPFAM" id="SSF53822">
    <property type="entry name" value="Periplasmic binding protein-like I"/>
    <property type="match status" value="1"/>
</dbReference>
<accession>A0AAE2ZLV0</accession>
<dbReference type="Pfam" id="PF13407">
    <property type="entry name" value="Peripla_BP_4"/>
    <property type="match status" value="1"/>
</dbReference>
<evidence type="ECO:0000313" key="6">
    <source>
        <dbReference type="EMBL" id="MBW8635687.1"/>
    </source>
</evidence>
<comment type="caution">
    <text evidence="6">The sequence shown here is derived from an EMBL/GenBank/DDBJ whole genome shotgun (WGS) entry which is preliminary data.</text>
</comment>
<feature type="chain" id="PRO_5042126034" evidence="4">
    <location>
        <begin position="25"/>
        <end position="308"/>
    </location>
</feature>
<evidence type="ECO:0000256" key="4">
    <source>
        <dbReference type="SAM" id="SignalP"/>
    </source>
</evidence>
<comment type="similarity">
    <text evidence="2">Belongs to the bacterial solute-binding protein 2 family.</text>
</comment>
<evidence type="ECO:0000256" key="3">
    <source>
        <dbReference type="ARBA" id="ARBA00022729"/>
    </source>
</evidence>
<organism evidence="6 7">
    <name type="scientific">Flavimaribacter sediminis</name>
    <dbReference type="NCBI Taxonomy" id="2865987"/>
    <lineage>
        <taxon>Bacteria</taxon>
        <taxon>Pseudomonadati</taxon>
        <taxon>Pseudomonadota</taxon>
        <taxon>Alphaproteobacteria</taxon>
        <taxon>Hyphomicrobiales</taxon>
        <taxon>Rhizobiaceae</taxon>
        <taxon>Flavimaribacter</taxon>
    </lineage>
</organism>
<dbReference type="GO" id="GO:0030246">
    <property type="term" value="F:carbohydrate binding"/>
    <property type="evidence" value="ECO:0007669"/>
    <property type="project" value="UniProtKB-ARBA"/>
</dbReference>
<sequence>MRKLMKSMAVTLASALMLAAGAQAAEKVAVITPYLAQPGTQFYLEGFQAAAGEKGWDVNVIDTAGDVAAVISRIEDAVNQNVDAIVINVDPTQVAAGLEVAKQAEIPVIGMDSGADALLVTNVTSNGYAMAAETATYIADRIGGKGNVVMFVFDPFPPVQIRGVIADAVFGNFPDIEVIDRVTPDVQDGGIADSRAKMEAILAAHPEKGSIAAVWAAWDQPALGALQAIEDAGRADEGIVITGIDANPQAREAIAAGGNFEASVAQDFVGIGTATADAVARTLAGETIKERAIYVPAKLVTAANVDGQ</sequence>
<dbReference type="EMBL" id="JAICBX010000001">
    <property type="protein sequence ID" value="MBW8635687.1"/>
    <property type="molecule type" value="Genomic_DNA"/>
</dbReference>
<dbReference type="InterPro" id="IPR025997">
    <property type="entry name" value="SBP_2_dom"/>
</dbReference>
<dbReference type="PANTHER" id="PTHR46847:SF1">
    <property type="entry name" value="D-ALLOSE-BINDING PERIPLASMIC PROTEIN-RELATED"/>
    <property type="match status" value="1"/>
</dbReference>
<protein>
    <submittedName>
        <fullName evidence="6">Substrate-binding domain-containing protein</fullName>
    </submittedName>
</protein>
<keyword evidence="3 4" id="KW-0732">Signal</keyword>